<dbReference type="InterPro" id="IPR029063">
    <property type="entry name" value="SAM-dependent_MTases_sf"/>
</dbReference>
<dbReference type="AlphaFoldDB" id="A0A1H2S033"/>
<dbReference type="STRING" id="670155.SAMN04488001_0640"/>
<organism evidence="2 3">
    <name type="scientific">Litoreibacter albidus</name>
    <dbReference type="NCBI Taxonomy" id="670155"/>
    <lineage>
        <taxon>Bacteria</taxon>
        <taxon>Pseudomonadati</taxon>
        <taxon>Pseudomonadota</taxon>
        <taxon>Alphaproteobacteria</taxon>
        <taxon>Rhodobacterales</taxon>
        <taxon>Roseobacteraceae</taxon>
        <taxon>Litoreibacter</taxon>
    </lineage>
</organism>
<dbReference type="SUPFAM" id="SSF53335">
    <property type="entry name" value="S-adenosyl-L-methionine-dependent methyltransferases"/>
    <property type="match status" value="1"/>
</dbReference>
<keyword evidence="2" id="KW-0489">Methyltransferase</keyword>
<accession>A0A1H2S033</accession>
<gene>
    <name evidence="2" type="ORF">SAMN04488001_0640</name>
</gene>
<evidence type="ECO:0000313" key="3">
    <source>
        <dbReference type="Proteomes" id="UP000199441"/>
    </source>
</evidence>
<dbReference type="GO" id="GO:0032259">
    <property type="term" value="P:methylation"/>
    <property type="evidence" value="ECO:0007669"/>
    <property type="project" value="UniProtKB-KW"/>
</dbReference>
<name>A0A1H2S033_9RHOB</name>
<dbReference type="Proteomes" id="UP000199441">
    <property type="component" value="Unassembled WGS sequence"/>
</dbReference>
<dbReference type="EMBL" id="FNOI01000001">
    <property type="protein sequence ID" value="SDW24259.1"/>
    <property type="molecule type" value="Genomic_DNA"/>
</dbReference>
<feature type="domain" description="Methyltransferase type 11" evidence="1">
    <location>
        <begin position="90"/>
        <end position="139"/>
    </location>
</feature>
<evidence type="ECO:0000259" key="1">
    <source>
        <dbReference type="Pfam" id="PF08241"/>
    </source>
</evidence>
<proteinExistence type="predicted"/>
<dbReference type="Gene3D" id="3.40.50.150">
    <property type="entry name" value="Vaccinia Virus protein VP39"/>
    <property type="match status" value="1"/>
</dbReference>
<protein>
    <submittedName>
        <fullName evidence="2">Methyltransferase domain-containing protein</fullName>
    </submittedName>
</protein>
<keyword evidence="3" id="KW-1185">Reference proteome</keyword>
<dbReference type="RefSeq" id="WP_089944271.1">
    <property type="nucleotide sequence ID" value="NZ_FNOI01000001.1"/>
</dbReference>
<dbReference type="InterPro" id="IPR013216">
    <property type="entry name" value="Methyltransf_11"/>
</dbReference>
<dbReference type="OrthoDB" id="8842400at2"/>
<dbReference type="CDD" id="cd02440">
    <property type="entry name" value="AdoMet_MTases"/>
    <property type="match status" value="1"/>
</dbReference>
<reference evidence="3" key="1">
    <citation type="submission" date="2016-10" db="EMBL/GenBank/DDBJ databases">
        <authorList>
            <person name="Varghese N."/>
            <person name="Submissions S."/>
        </authorList>
    </citation>
    <scope>NUCLEOTIDE SEQUENCE [LARGE SCALE GENOMIC DNA]</scope>
    <source>
        <strain evidence="3">DSM 26922</strain>
    </source>
</reference>
<sequence>MGVDCTLFQQLVDLSARFRPSGRSLMLGRQGFRIEPPFAKSYEKSLRRAGIEEKRFHFVQEDGYSEMLFRNLGLGEIETMDYAPYEGPVIQQDLNEPVPKSLHNQFGFIFDGGTIEHVFNVPQALENVYNMLKPGGRFVSANGMNGWVGHGMYQFSPELVWTFWKRKCQCLVHICAGIHKIPGTAKPLNFPDAAETGRRLRLKGKIPEGRMYLHYEVEKTTAKARTGSALQSDYELKWATA</sequence>
<evidence type="ECO:0000313" key="2">
    <source>
        <dbReference type="EMBL" id="SDW24259.1"/>
    </source>
</evidence>
<dbReference type="Pfam" id="PF08241">
    <property type="entry name" value="Methyltransf_11"/>
    <property type="match status" value="1"/>
</dbReference>
<keyword evidence="2" id="KW-0808">Transferase</keyword>
<dbReference type="GO" id="GO:0008757">
    <property type="term" value="F:S-adenosylmethionine-dependent methyltransferase activity"/>
    <property type="evidence" value="ECO:0007669"/>
    <property type="project" value="InterPro"/>
</dbReference>